<dbReference type="AlphaFoldDB" id="A0A371EFC8"/>
<feature type="transmembrane region" description="Helical" evidence="1">
    <location>
        <begin position="97"/>
        <end position="116"/>
    </location>
</feature>
<evidence type="ECO:0008006" key="4">
    <source>
        <dbReference type="Google" id="ProtNLM"/>
    </source>
</evidence>
<accession>A0A371EFC8</accession>
<keyword evidence="1" id="KW-0472">Membrane</keyword>
<name>A0A371EFC8_MUCPR</name>
<sequence>MGVRFTICEKSKEIKTKCDYRYYNHAIMLDLLLRVLHRNITLIIKRHFVLVSRKDSFKIIMALITHYDLELHWMNMKIIFFNGDLKKNVYMDQPMRVVYIYVKFSYVKFIFFILYVDDILLTYSDLVFYMRLISFFLKEHKHIKAISYASSIGSIMYSQICMIIHKLCSWNIRKTQE</sequence>
<evidence type="ECO:0000256" key="1">
    <source>
        <dbReference type="SAM" id="Phobius"/>
    </source>
</evidence>
<proteinExistence type="predicted"/>
<evidence type="ECO:0000313" key="2">
    <source>
        <dbReference type="EMBL" id="RDX64689.1"/>
    </source>
</evidence>
<reference evidence="2" key="1">
    <citation type="submission" date="2018-05" db="EMBL/GenBank/DDBJ databases">
        <title>Draft genome of Mucuna pruriens seed.</title>
        <authorList>
            <person name="Nnadi N.E."/>
            <person name="Vos R."/>
            <person name="Hasami M.H."/>
            <person name="Devisetty U.K."/>
            <person name="Aguiy J.C."/>
        </authorList>
    </citation>
    <scope>NUCLEOTIDE SEQUENCE [LARGE SCALE GENOMIC DNA]</scope>
    <source>
        <strain evidence="2">JCA_2017</strain>
    </source>
</reference>
<keyword evidence="1" id="KW-0812">Transmembrane</keyword>
<comment type="caution">
    <text evidence="2">The sequence shown here is derived from an EMBL/GenBank/DDBJ whole genome shotgun (WGS) entry which is preliminary data.</text>
</comment>
<gene>
    <name evidence="2" type="ORF">CR513_56729</name>
</gene>
<keyword evidence="1" id="KW-1133">Transmembrane helix</keyword>
<dbReference type="Proteomes" id="UP000257109">
    <property type="component" value="Unassembled WGS sequence"/>
</dbReference>
<feature type="transmembrane region" description="Helical" evidence="1">
    <location>
        <begin position="145"/>
        <end position="164"/>
    </location>
</feature>
<evidence type="ECO:0000313" key="3">
    <source>
        <dbReference type="Proteomes" id="UP000257109"/>
    </source>
</evidence>
<organism evidence="2 3">
    <name type="scientific">Mucuna pruriens</name>
    <name type="common">Velvet bean</name>
    <name type="synonym">Dolichos pruriens</name>
    <dbReference type="NCBI Taxonomy" id="157652"/>
    <lineage>
        <taxon>Eukaryota</taxon>
        <taxon>Viridiplantae</taxon>
        <taxon>Streptophyta</taxon>
        <taxon>Embryophyta</taxon>
        <taxon>Tracheophyta</taxon>
        <taxon>Spermatophyta</taxon>
        <taxon>Magnoliopsida</taxon>
        <taxon>eudicotyledons</taxon>
        <taxon>Gunneridae</taxon>
        <taxon>Pentapetalae</taxon>
        <taxon>rosids</taxon>
        <taxon>fabids</taxon>
        <taxon>Fabales</taxon>
        <taxon>Fabaceae</taxon>
        <taxon>Papilionoideae</taxon>
        <taxon>50 kb inversion clade</taxon>
        <taxon>NPAAA clade</taxon>
        <taxon>indigoferoid/millettioid clade</taxon>
        <taxon>Phaseoleae</taxon>
        <taxon>Mucuna</taxon>
    </lineage>
</organism>
<feature type="non-terminal residue" evidence="2">
    <location>
        <position position="1"/>
    </location>
</feature>
<keyword evidence="3" id="KW-1185">Reference proteome</keyword>
<dbReference type="EMBL" id="QJKJ01014263">
    <property type="protein sequence ID" value="RDX64689.1"/>
    <property type="molecule type" value="Genomic_DNA"/>
</dbReference>
<protein>
    <recommendedName>
        <fullName evidence="4">Reverse transcriptase Ty1/copia-type domain-containing protein</fullName>
    </recommendedName>
</protein>